<organism evidence="8 9">
    <name type="scientific">Lysinibacillus piscis</name>
    <dbReference type="NCBI Taxonomy" id="2518931"/>
    <lineage>
        <taxon>Bacteria</taxon>
        <taxon>Bacillati</taxon>
        <taxon>Bacillota</taxon>
        <taxon>Bacilli</taxon>
        <taxon>Bacillales</taxon>
        <taxon>Bacillaceae</taxon>
        <taxon>Lysinibacillus</taxon>
    </lineage>
</organism>
<keyword evidence="5 7" id="KW-1133">Transmembrane helix</keyword>
<evidence type="ECO:0000256" key="7">
    <source>
        <dbReference type="SAM" id="Phobius"/>
    </source>
</evidence>
<protein>
    <submittedName>
        <fullName evidence="8">MFS transporter</fullName>
    </submittedName>
</protein>
<evidence type="ECO:0000256" key="4">
    <source>
        <dbReference type="ARBA" id="ARBA00022692"/>
    </source>
</evidence>
<name>A0ABQ5NM45_9BACI</name>
<dbReference type="Gene3D" id="1.20.1250.20">
    <property type="entry name" value="MFS general substrate transporter like domains"/>
    <property type="match status" value="1"/>
</dbReference>
<dbReference type="CDD" id="cd06173">
    <property type="entry name" value="MFS_MefA_like"/>
    <property type="match status" value="1"/>
</dbReference>
<feature type="transmembrane region" description="Helical" evidence="7">
    <location>
        <begin position="103"/>
        <end position="136"/>
    </location>
</feature>
<feature type="transmembrane region" description="Helical" evidence="7">
    <location>
        <begin position="385"/>
        <end position="409"/>
    </location>
</feature>
<dbReference type="InterPro" id="IPR011701">
    <property type="entry name" value="MFS"/>
</dbReference>
<sequence>MTEAQRIKQATYHLWTFTASKMMATLGSNVLAFGISLYILAMTGSAASFAMNMICSILPRALIAPFVGYMADNYSKKRIILLAQVGTIMIVSGLLLYTELVGLSVYAVYVTTVFSTICAAFSGITFTSAISALVGPERLQKAMSFNQMSMSIAAIGGPVIGGMMYGFFSMKVFLIVHIAAYIIAFCLEATMNFKLYSTKEETEQKETVWAGLKGGYDYIKQQKIVKTIMWVALWINLFFSAIAVGGTYIVVEVLKVKATHFGFIEGASAVGMLMASLYFATRPEVKAPLRFSKISLLLLAGSIGFTVIPLVTALSYSMLVGYYIVLYFIFAIFEMGINMPIGVYMQKLIAEEYRGRVFGLMETMSMAMMPLGMMVYGILYDTLPATLILLTTSISVIAITLVLLPTAILKEAHPEFYRQKKKQLVNKTI</sequence>
<evidence type="ECO:0000313" key="8">
    <source>
        <dbReference type="EMBL" id="GLC89387.1"/>
    </source>
</evidence>
<gene>
    <name evidence="8" type="ORF">LYSBPC_25140</name>
</gene>
<keyword evidence="4 7" id="KW-0812">Transmembrane</keyword>
<dbReference type="SUPFAM" id="SSF103473">
    <property type="entry name" value="MFS general substrate transporter"/>
    <property type="match status" value="1"/>
</dbReference>
<evidence type="ECO:0000313" key="9">
    <source>
        <dbReference type="Proteomes" id="UP001065593"/>
    </source>
</evidence>
<feature type="transmembrane region" description="Helical" evidence="7">
    <location>
        <begin position="263"/>
        <end position="281"/>
    </location>
</feature>
<evidence type="ECO:0000256" key="2">
    <source>
        <dbReference type="ARBA" id="ARBA00022448"/>
    </source>
</evidence>
<dbReference type="RefSeq" id="WP_264989119.1">
    <property type="nucleotide sequence ID" value="NZ_BRZA01000002.1"/>
</dbReference>
<keyword evidence="2" id="KW-0813">Transport</keyword>
<feature type="transmembrane region" description="Helical" evidence="7">
    <location>
        <begin position="357"/>
        <end position="379"/>
    </location>
</feature>
<feature type="transmembrane region" description="Helical" evidence="7">
    <location>
        <begin position="12"/>
        <end position="40"/>
    </location>
</feature>
<feature type="transmembrane region" description="Helical" evidence="7">
    <location>
        <begin position="174"/>
        <end position="195"/>
    </location>
</feature>
<keyword evidence="3" id="KW-1003">Cell membrane</keyword>
<dbReference type="PANTHER" id="PTHR43266">
    <property type="entry name" value="MACROLIDE-EFFLUX PROTEIN"/>
    <property type="match status" value="1"/>
</dbReference>
<keyword evidence="9" id="KW-1185">Reference proteome</keyword>
<dbReference type="Pfam" id="PF07690">
    <property type="entry name" value="MFS_1"/>
    <property type="match status" value="1"/>
</dbReference>
<accession>A0ABQ5NM45</accession>
<reference evidence="8" key="1">
    <citation type="submission" date="2022-08" db="EMBL/GenBank/DDBJ databases">
        <title>Draft genome sequence of Lysinibacillus sp. strain KH24.</title>
        <authorList>
            <person name="Kanbe H."/>
            <person name="Itoh H."/>
        </authorList>
    </citation>
    <scope>NUCLEOTIDE SEQUENCE</scope>
    <source>
        <strain evidence="8">KH24</strain>
    </source>
</reference>
<feature type="transmembrane region" description="Helical" evidence="7">
    <location>
        <begin position="148"/>
        <end position="168"/>
    </location>
</feature>
<evidence type="ECO:0000256" key="5">
    <source>
        <dbReference type="ARBA" id="ARBA00022989"/>
    </source>
</evidence>
<dbReference type="PANTHER" id="PTHR43266:SF9">
    <property type="entry name" value="PERMEASE, MAJOR FACILITATOR SUPERFAMILY-RELATED"/>
    <property type="match status" value="1"/>
</dbReference>
<dbReference type="Proteomes" id="UP001065593">
    <property type="component" value="Unassembled WGS sequence"/>
</dbReference>
<feature type="transmembrane region" description="Helical" evidence="7">
    <location>
        <begin position="46"/>
        <end position="67"/>
    </location>
</feature>
<evidence type="ECO:0000256" key="3">
    <source>
        <dbReference type="ARBA" id="ARBA00022475"/>
    </source>
</evidence>
<dbReference type="InterPro" id="IPR036259">
    <property type="entry name" value="MFS_trans_sf"/>
</dbReference>
<feature type="transmembrane region" description="Helical" evidence="7">
    <location>
        <begin position="293"/>
        <end position="316"/>
    </location>
</feature>
<feature type="transmembrane region" description="Helical" evidence="7">
    <location>
        <begin position="322"/>
        <end position="345"/>
    </location>
</feature>
<feature type="transmembrane region" description="Helical" evidence="7">
    <location>
        <begin position="228"/>
        <end position="251"/>
    </location>
</feature>
<evidence type="ECO:0000256" key="1">
    <source>
        <dbReference type="ARBA" id="ARBA00004651"/>
    </source>
</evidence>
<dbReference type="EMBL" id="BRZA01000002">
    <property type="protein sequence ID" value="GLC89387.1"/>
    <property type="molecule type" value="Genomic_DNA"/>
</dbReference>
<keyword evidence="6 7" id="KW-0472">Membrane</keyword>
<comment type="caution">
    <text evidence="8">The sequence shown here is derived from an EMBL/GenBank/DDBJ whole genome shotgun (WGS) entry which is preliminary data.</text>
</comment>
<feature type="transmembrane region" description="Helical" evidence="7">
    <location>
        <begin position="79"/>
        <end position="97"/>
    </location>
</feature>
<evidence type="ECO:0000256" key="6">
    <source>
        <dbReference type="ARBA" id="ARBA00023136"/>
    </source>
</evidence>
<proteinExistence type="predicted"/>
<comment type="subcellular location">
    <subcellularLocation>
        <location evidence="1">Cell membrane</location>
        <topology evidence="1">Multi-pass membrane protein</topology>
    </subcellularLocation>
</comment>